<comment type="caution">
    <text evidence="2">The sequence shown here is derived from an EMBL/GenBank/DDBJ whole genome shotgun (WGS) entry which is preliminary data.</text>
</comment>
<dbReference type="Proteomes" id="UP000642070">
    <property type="component" value="Unassembled WGS sequence"/>
</dbReference>
<evidence type="ECO:0000256" key="1">
    <source>
        <dbReference type="SAM" id="Phobius"/>
    </source>
</evidence>
<keyword evidence="1" id="KW-1133">Transmembrane helix</keyword>
<keyword evidence="1" id="KW-0812">Transmembrane</keyword>
<feature type="transmembrane region" description="Helical" evidence="1">
    <location>
        <begin position="12"/>
        <end position="36"/>
    </location>
</feature>
<evidence type="ECO:0000313" key="2">
    <source>
        <dbReference type="EMBL" id="GGM38699.1"/>
    </source>
</evidence>
<reference evidence="2" key="2">
    <citation type="submission" date="2020-09" db="EMBL/GenBank/DDBJ databases">
        <authorList>
            <person name="Sun Q."/>
            <person name="Ohkuma M."/>
        </authorList>
    </citation>
    <scope>NUCLEOTIDE SEQUENCE</scope>
    <source>
        <strain evidence="2">JCM 19831</strain>
    </source>
</reference>
<sequence>MSGVTRYPWRALLTGLWRTGAAFLITACFVAVTGLIAGRPGFAWLLVGSVLSLGAAVPGYLVHRAGAPDHTAPSRIVMLLVLTFTAWLTTLLVLPVYMANQGRPVNATVTQITNGWQRETSGDFPVFHVRDTSTGEDLGGVRFLDGEPRVGDLLAVRVDPRGWFNVTAEHPVGRFTTLALIIAAGCALLGFVIGAGGHMPDD</sequence>
<accession>A0A917WXU5</accession>
<protein>
    <recommendedName>
        <fullName evidence="4">DUF3592 domain-containing protein</fullName>
    </recommendedName>
</protein>
<keyword evidence="1" id="KW-0472">Membrane</keyword>
<gene>
    <name evidence="2" type="ORF">GCM10007977_045210</name>
</gene>
<dbReference type="EMBL" id="BMPI01000021">
    <property type="protein sequence ID" value="GGM38699.1"/>
    <property type="molecule type" value="Genomic_DNA"/>
</dbReference>
<proteinExistence type="predicted"/>
<organism evidence="2 3">
    <name type="scientific">Dactylosporangium sucinum</name>
    <dbReference type="NCBI Taxonomy" id="1424081"/>
    <lineage>
        <taxon>Bacteria</taxon>
        <taxon>Bacillati</taxon>
        <taxon>Actinomycetota</taxon>
        <taxon>Actinomycetes</taxon>
        <taxon>Micromonosporales</taxon>
        <taxon>Micromonosporaceae</taxon>
        <taxon>Dactylosporangium</taxon>
    </lineage>
</organism>
<evidence type="ECO:0008006" key="4">
    <source>
        <dbReference type="Google" id="ProtNLM"/>
    </source>
</evidence>
<reference evidence="2" key="1">
    <citation type="journal article" date="2014" name="Int. J. Syst. Evol. Microbiol.">
        <title>Complete genome sequence of Corynebacterium casei LMG S-19264T (=DSM 44701T), isolated from a smear-ripened cheese.</title>
        <authorList>
            <consortium name="US DOE Joint Genome Institute (JGI-PGF)"/>
            <person name="Walter F."/>
            <person name="Albersmeier A."/>
            <person name="Kalinowski J."/>
            <person name="Ruckert C."/>
        </authorList>
    </citation>
    <scope>NUCLEOTIDE SEQUENCE</scope>
    <source>
        <strain evidence="2">JCM 19831</strain>
    </source>
</reference>
<dbReference type="AlphaFoldDB" id="A0A917WXU5"/>
<name>A0A917WXU5_9ACTN</name>
<feature type="transmembrane region" description="Helical" evidence="1">
    <location>
        <begin position="175"/>
        <end position="196"/>
    </location>
</feature>
<evidence type="ECO:0000313" key="3">
    <source>
        <dbReference type="Proteomes" id="UP000642070"/>
    </source>
</evidence>
<feature type="transmembrane region" description="Helical" evidence="1">
    <location>
        <begin position="42"/>
        <end position="63"/>
    </location>
</feature>
<keyword evidence="3" id="KW-1185">Reference proteome</keyword>
<feature type="transmembrane region" description="Helical" evidence="1">
    <location>
        <begin position="75"/>
        <end position="98"/>
    </location>
</feature>